<dbReference type="InterPro" id="IPR027417">
    <property type="entry name" value="P-loop_NTPase"/>
</dbReference>
<organism evidence="7">
    <name type="scientific">Rhizophora mucronata</name>
    <name type="common">Asiatic mangrove</name>
    <dbReference type="NCBI Taxonomy" id="61149"/>
    <lineage>
        <taxon>Eukaryota</taxon>
        <taxon>Viridiplantae</taxon>
        <taxon>Streptophyta</taxon>
        <taxon>Embryophyta</taxon>
        <taxon>Tracheophyta</taxon>
        <taxon>Spermatophyta</taxon>
        <taxon>Magnoliopsida</taxon>
        <taxon>eudicotyledons</taxon>
        <taxon>Gunneridae</taxon>
        <taxon>Pentapetalae</taxon>
        <taxon>rosids</taxon>
        <taxon>fabids</taxon>
        <taxon>Malpighiales</taxon>
        <taxon>Rhizophoraceae</taxon>
        <taxon>Rhizophora</taxon>
    </lineage>
</organism>
<evidence type="ECO:0000256" key="4">
    <source>
        <dbReference type="ARBA" id="ARBA00022840"/>
    </source>
</evidence>
<dbReference type="GO" id="GO:0004386">
    <property type="term" value="F:helicase activity"/>
    <property type="evidence" value="ECO:0007669"/>
    <property type="project" value="UniProtKB-KW"/>
</dbReference>
<name>A0A2P2K1B6_RHIMU</name>
<keyword evidence="6" id="KW-1133">Transmembrane helix</keyword>
<keyword evidence="2" id="KW-0378">Hydrolase</keyword>
<dbReference type="AlphaFoldDB" id="A0A2P2K1B6"/>
<dbReference type="EMBL" id="GGEC01019015">
    <property type="protein sequence ID" value="MBW99498.1"/>
    <property type="molecule type" value="Transcribed_RNA"/>
</dbReference>
<accession>A0A2P2K1B6</accession>
<dbReference type="GO" id="GO:0016787">
    <property type="term" value="F:hydrolase activity"/>
    <property type="evidence" value="ECO:0007669"/>
    <property type="project" value="UniProtKB-KW"/>
</dbReference>
<keyword evidence="6" id="KW-0812">Transmembrane</keyword>
<evidence type="ECO:0000256" key="2">
    <source>
        <dbReference type="ARBA" id="ARBA00022801"/>
    </source>
</evidence>
<dbReference type="Gene3D" id="3.40.50.300">
    <property type="entry name" value="P-loop containing nucleotide triphosphate hydrolases"/>
    <property type="match status" value="1"/>
</dbReference>
<evidence type="ECO:0000256" key="3">
    <source>
        <dbReference type="ARBA" id="ARBA00022806"/>
    </source>
</evidence>
<proteinExistence type="predicted"/>
<protein>
    <submittedName>
        <fullName evidence="7">ATP-dependent RNA helicase DBP3</fullName>
    </submittedName>
</protein>
<reference evidence="7" key="1">
    <citation type="submission" date="2018-02" db="EMBL/GenBank/DDBJ databases">
        <title>Rhizophora mucronata_Transcriptome.</title>
        <authorList>
            <person name="Meera S.P."/>
            <person name="Sreeshan A."/>
            <person name="Augustine A."/>
        </authorList>
    </citation>
    <scope>NUCLEOTIDE SEQUENCE</scope>
    <source>
        <tissue evidence="7">Leaf</tissue>
    </source>
</reference>
<evidence type="ECO:0000256" key="5">
    <source>
        <dbReference type="SAM" id="MobiDB-lite"/>
    </source>
</evidence>
<keyword evidence="4" id="KW-0067">ATP-binding</keyword>
<keyword evidence="3 7" id="KW-0347">Helicase</keyword>
<evidence type="ECO:0000256" key="6">
    <source>
        <dbReference type="SAM" id="Phobius"/>
    </source>
</evidence>
<keyword evidence="6" id="KW-0472">Membrane</keyword>
<dbReference type="SUPFAM" id="SSF52540">
    <property type="entry name" value="P-loop containing nucleoside triphosphate hydrolases"/>
    <property type="match status" value="1"/>
</dbReference>
<dbReference type="PANTHER" id="PTHR47960">
    <property type="entry name" value="DEAD-BOX ATP-DEPENDENT RNA HELICASE 50"/>
    <property type="match status" value="1"/>
</dbReference>
<feature type="region of interest" description="Disordered" evidence="5">
    <location>
        <begin position="58"/>
        <end position="82"/>
    </location>
</feature>
<sequence>MVKGADAVARKKNKSRRKKLNNDKSNVSAHVASIIAAKKRRLSGKGRKCQGMCFSLPTPDDPFNDRHGKKDEKGGGAKKIASPQMDKKCLVKRKTAALRKETLGENNGNDEKAMRLRYQLKSSSIVNNSLAIKSCIDEGNMKIQPNGKGSGHDHQAVVSEITDCPSKFLVLCLNAIEQTLCHEGTYNSDDGKPLFVDPWGVEFLKCYSAGGDILETSGSSCSINQISWMVSIAADTIARKEKNGLSFASPFLLFLVSSQEKAAEVRLMCKPLKALGIHTVSLHPGASLDHQIRGLKGCEPEFLVSTPERLLELVSMKAIDITGVSFLVVDGLESFYKDGRLDAVKSIRQSISGNLLTVIFNNFFSNICTGPLQDIIFGPIHRLSLNPSIPSQSACIIQNVCVCSNGEERHTKVCPFQCQIPGFLIFACDLSFMIVLIWKFAAKFSHNVLPLMC</sequence>
<feature type="region of interest" description="Disordered" evidence="5">
    <location>
        <begin position="1"/>
        <end position="27"/>
    </location>
</feature>
<evidence type="ECO:0000313" key="7">
    <source>
        <dbReference type="EMBL" id="MBW99498.1"/>
    </source>
</evidence>
<evidence type="ECO:0000256" key="1">
    <source>
        <dbReference type="ARBA" id="ARBA00022741"/>
    </source>
</evidence>
<feature type="compositionally biased region" description="Basic and acidic residues" evidence="5">
    <location>
        <begin position="63"/>
        <end position="75"/>
    </location>
</feature>
<feature type="compositionally biased region" description="Basic residues" evidence="5">
    <location>
        <begin position="10"/>
        <end position="19"/>
    </location>
</feature>
<feature type="transmembrane region" description="Helical" evidence="6">
    <location>
        <begin position="420"/>
        <end position="442"/>
    </location>
</feature>
<keyword evidence="1" id="KW-0547">Nucleotide-binding</keyword>
<dbReference type="GO" id="GO:0005524">
    <property type="term" value="F:ATP binding"/>
    <property type="evidence" value="ECO:0007669"/>
    <property type="project" value="UniProtKB-KW"/>
</dbReference>